<dbReference type="Proteomes" id="UP001329505">
    <property type="component" value="Unassembled WGS sequence"/>
</dbReference>
<dbReference type="RefSeq" id="WP_023632009.1">
    <property type="nucleotide sequence ID" value="NZ_CATKPM010000003.1"/>
</dbReference>
<dbReference type="NCBIfam" id="TIGR02448">
    <property type="entry name" value="conserverd hypothetical protein"/>
    <property type="match status" value="1"/>
</dbReference>
<dbReference type="GeneID" id="93678297"/>
<evidence type="ECO:0000256" key="1">
    <source>
        <dbReference type="SAM" id="SignalP"/>
    </source>
</evidence>
<evidence type="ECO:0000313" key="6">
    <source>
        <dbReference type="Proteomes" id="UP001329505"/>
    </source>
</evidence>
<dbReference type="AlphaFoldDB" id="A0A1H9Q6U7"/>
<name>A0A1H9Q6U7_9PSED</name>
<gene>
    <name evidence="4" type="ORF">K7K07_15155</name>
    <name evidence="3" type="ORF">SAMN05216230_109118</name>
    <name evidence="2" type="ORF">V0R55_15445</name>
</gene>
<reference evidence="4" key="2">
    <citation type="submission" date="2021-08" db="EMBL/GenBank/DDBJ databases">
        <authorList>
            <person name="Yaryura P.M."/>
            <person name="Bianco M.I."/>
            <person name="Morais C."/>
            <person name="Setubal J.C."/>
        </authorList>
    </citation>
    <scope>NUCLEOTIDE SEQUENCE</scope>
    <source>
        <strain evidence="4">AP1</strain>
    </source>
</reference>
<keyword evidence="6" id="KW-1185">Reference proteome</keyword>
<dbReference type="InterPro" id="IPR012661">
    <property type="entry name" value="CHP02448"/>
</dbReference>
<evidence type="ECO:0000313" key="5">
    <source>
        <dbReference type="Proteomes" id="UP000199221"/>
    </source>
</evidence>
<dbReference type="KEGG" id="pmos:O165_012135"/>
<dbReference type="Proteomes" id="UP000199221">
    <property type="component" value="Unassembled WGS sequence"/>
</dbReference>
<keyword evidence="1" id="KW-0732">Signal</keyword>
<proteinExistence type="predicted"/>
<protein>
    <submittedName>
        <fullName evidence="2">DUF2388 domain-containing protein</fullName>
    </submittedName>
</protein>
<organism evidence="3 5">
    <name type="scientific">Pseudomonas soli</name>
    <dbReference type="NCBI Taxonomy" id="1306993"/>
    <lineage>
        <taxon>Bacteria</taxon>
        <taxon>Pseudomonadati</taxon>
        <taxon>Pseudomonadota</taxon>
        <taxon>Gammaproteobacteria</taxon>
        <taxon>Pseudomonadales</taxon>
        <taxon>Pseudomonadaceae</taxon>
        <taxon>Pseudomonas</taxon>
    </lineage>
</organism>
<accession>A0A1H9Q6U7</accession>
<sequence>MPVAPLLRCTLLLLLATPVWAMDGKGNSIDHFTVGSSLGTAAVSGSTSHSQRSYQAARDDALMFIASDGRLRGARLEQALGDYRQLHPASALGDLELARAFACQGS</sequence>
<evidence type="ECO:0000313" key="2">
    <source>
        <dbReference type="EMBL" id="MEE1881562.1"/>
    </source>
</evidence>
<reference evidence="2 6" key="3">
    <citation type="submission" date="2024-01" db="EMBL/GenBank/DDBJ databases">
        <title>Unpublished Manusciprt.</title>
        <authorList>
            <person name="Duman M."/>
            <person name="Valdes E.G."/>
            <person name="Ajmi N."/>
            <person name="Altun S."/>
            <person name="Saticioglu I.B."/>
        </authorList>
    </citation>
    <scope>NUCLEOTIDE SEQUENCE [LARGE SCALE GENOMIC DNA]</scope>
    <source>
        <strain evidence="2 6">139P</strain>
    </source>
</reference>
<evidence type="ECO:0000313" key="3">
    <source>
        <dbReference type="EMBL" id="SER56170.1"/>
    </source>
</evidence>
<feature type="signal peptide" evidence="1">
    <location>
        <begin position="1"/>
        <end position="21"/>
    </location>
</feature>
<dbReference type="EMBL" id="CP083803">
    <property type="protein sequence ID" value="UXZ43415.1"/>
    <property type="molecule type" value="Genomic_DNA"/>
</dbReference>
<dbReference type="Proteomes" id="UP001209279">
    <property type="component" value="Chromosome"/>
</dbReference>
<dbReference type="EMBL" id="FOEQ01000009">
    <property type="protein sequence ID" value="SER56170.1"/>
    <property type="molecule type" value="Genomic_DNA"/>
</dbReference>
<reference evidence="3 5" key="1">
    <citation type="submission" date="2016-10" db="EMBL/GenBank/DDBJ databases">
        <authorList>
            <person name="de Groot N.N."/>
        </authorList>
    </citation>
    <scope>NUCLEOTIDE SEQUENCE [LARGE SCALE GENOMIC DNA]</scope>
    <source>
        <strain evidence="3 5">LMG 27941</strain>
    </source>
</reference>
<dbReference type="Pfam" id="PF09498">
    <property type="entry name" value="DUF2388"/>
    <property type="match status" value="1"/>
</dbReference>
<dbReference type="EMBL" id="JAZDQQ010000012">
    <property type="protein sequence ID" value="MEE1881562.1"/>
    <property type="molecule type" value="Genomic_DNA"/>
</dbReference>
<feature type="chain" id="PRO_5044559228" evidence="1">
    <location>
        <begin position="22"/>
        <end position="106"/>
    </location>
</feature>
<evidence type="ECO:0000313" key="4">
    <source>
        <dbReference type="EMBL" id="UXZ43415.1"/>
    </source>
</evidence>